<keyword evidence="4 5" id="KW-0413">Isomerase</keyword>
<evidence type="ECO:0000259" key="7">
    <source>
        <dbReference type="PROSITE" id="PS50059"/>
    </source>
</evidence>
<dbReference type="InterPro" id="IPR001179">
    <property type="entry name" value="PPIase_FKBP_dom"/>
</dbReference>
<keyword evidence="6" id="KW-0732">Signal</keyword>
<dbReference type="PANTHER" id="PTHR45779:SF7">
    <property type="entry name" value="PEPTIDYLPROLYL ISOMERASE"/>
    <property type="match status" value="1"/>
</dbReference>
<dbReference type="Proteomes" id="UP000324351">
    <property type="component" value="Unassembled WGS sequence"/>
</dbReference>
<evidence type="ECO:0000313" key="9">
    <source>
        <dbReference type="Proteomes" id="UP000324351"/>
    </source>
</evidence>
<protein>
    <recommendedName>
        <fullName evidence="2 5">peptidylprolyl isomerase</fullName>
        <ecNumber evidence="2 5">5.2.1.8</ecNumber>
    </recommendedName>
</protein>
<dbReference type="RefSeq" id="WP_149748974.1">
    <property type="nucleotide sequence ID" value="NZ_VUJW01000001.1"/>
</dbReference>
<dbReference type="PANTHER" id="PTHR45779">
    <property type="entry name" value="PEPTIDYLPROLYL ISOMERASE"/>
    <property type="match status" value="1"/>
</dbReference>
<dbReference type="InterPro" id="IPR044609">
    <property type="entry name" value="FKBP2/11"/>
</dbReference>
<dbReference type="SUPFAM" id="SSF54534">
    <property type="entry name" value="FKBP-like"/>
    <property type="match status" value="1"/>
</dbReference>
<accession>A0A5B1M8H0</accession>
<reference evidence="8 9" key="2">
    <citation type="submission" date="2019-09" db="EMBL/GenBank/DDBJ databases">
        <authorList>
            <person name="Jin C."/>
        </authorList>
    </citation>
    <scope>NUCLEOTIDE SEQUENCE [LARGE SCALE GENOMIC DNA]</scope>
    <source>
        <strain evidence="8 9">BN140041</strain>
    </source>
</reference>
<dbReference type="Gene3D" id="3.10.50.40">
    <property type="match status" value="1"/>
</dbReference>
<comment type="catalytic activity">
    <reaction evidence="1 5">
        <text>[protein]-peptidylproline (omega=180) = [protein]-peptidylproline (omega=0)</text>
        <dbReference type="Rhea" id="RHEA:16237"/>
        <dbReference type="Rhea" id="RHEA-COMP:10747"/>
        <dbReference type="Rhea" id="RHEA-COMP:10748"/>
        <dbReference type="ChEBI" id="CHEBI:83833"/>
        <dbReference type="ChEBI" id="CHEBI:83834"/>
        <dbReference type="EC" id="5.2.1.8"/>
    </reaction>
</comment>
<name>A0A5B1M8H0_9ACTN</name>
<dbReference type="GO" id="GO:0003755">
    <property type="term" value="F:peptidyl-prolyl cis-trans isomerase activity"/>
    <property type="evidence" value="ECO:0007669"/>
    <property type="project" value="UniProtKB-KW"/>
</dbReference>
<dbReference type="Pfam" id="PF00254">
    <property type="entry name" value="FKBP_C"/>
    <property type="match status" value="1"/>
</dbReference>
<dbReference type="InterPro" id="IPR046357">
    <property type="entry name" value="PPIase_dom_sf"/>
</dbReference>
<evidence type="ECO:0000256" key="3">
    <source>
        <dbReference type="ARBA" id="ARBA00023110"/>
    </source>
</evidence>
<organism evidence="8 9">
    <name type="scientific">Nocardioides antri</name>
    <dbReference type="NCBI Taxonomy" id="2607659"/>
    <lineage>
        <taxon>Bacteria</taxon>
        <taxon>Bacillati</taxon>
        <taxon>Actinomycetota</taxon>
        <taxon>Actinomycetes</taxon>
        <taxon>Propionibacteriales</taxon>
        <taxon>Nocardioidaceae</taxon>
        <taxon>Nocardioides</taxon>
    </lineage>
</organism>
<evidence type="ECO:0000256" key="1">
    <source>
        <dbReference type="ARBA" id="ARBA00000971"/>
    </source>
</evidence>
<gene>
    <name evidence="8" type="ORF">F0U47_03965</name>
</gene>
<keyword evidence="3 5" id="KW-0697">Rotamase</keyword>
<dbReference type="PROSITE" id="PS51257">
    <property type="entry name" value="PROKAR_LIPOPROTEIN"/>
    <property type="match status" value="1"/>
</dbReference>
<feature type="chain" id="PRO_5038355531" description="peptidylprolyl isomerase" evidence="6">
    <location>
        <begin position="21"/>
        <end position="336"/>
    </location>
</feature>
<reference evidence="8 9" key="1">
    <citation type="submission" date="2019-09" db="EMBL/GenBank/DDBJ databases">
        <title>Nocardioides panacisoli sp. nov., isolated from the soil of a ginseng field.</title>
        <authorList>
            <person name="Cho C."/>
        </authorList>
    </citation>
    <scope>NUCLEOTIDE SEQUENCE [LARGE SCALE GENOMIC DNA]</scope>
    <source>
        <strain evidence="8 9">BN140041</strain>
    </source>
</reference>
<feature type="domain" description="PPIase FKBP-type" evidence="7">
    <location>
        <begin position="241"/>
        <end position="336"/>
    </location>
</feature>
<dbReference type="EMBL" id="VUJW01000001">
    <property type="protein sequence ID" value="KAA1429352.1"/>
    <property type="molecule type" value="Genomic_DNA"/>
</dbReference>
<sequence>MLSRLTRPVAAATATLFALAVLSACGDDSPEEETAEGFDAVEVSGPVGELPEFEWKAMLASGETQTEVLEEGDGAEIVEGDQVLANLAVSTDFDEQIALETYGEDRTAALITVGEEAAPQAAFDLLTALVAEQVEPGMTLGTRLALTVDVKEEWGDTGLFLGELGIGNEDGIVVVADLEATTLDGPQGAKKAAPAWAPRVVSTDGVPTGLSSAGIPKPDVKGKEIRSAVVIQGTGPKVEKGDLAIVDYLGQTWGGEQPFDESYSKKKQPLKVNVGGAEGPGIPVIEGWSDGLVGVPVGSRILIEIPPAKGYGKQGQGKDIKGDDILYFVVDVLAAA</sequence>
<evidence type="ECO:0000256" key="2">
    <source>
        <dbReference type="ARBA" id="ARBA00013194"/>
    </source>
</evidence>
<proteinExistence type="predicted"/>
<evidence type="ECO:0000256" key="6">
    <source>
        <dbReference type="SAM" id="SignalP"/>
    </source>
</evidence>
<dbReference type="EC" id="5.2.1.8" evidence="2 5"/>
<dbReference type="PROSITE" id="PS50059">
    <property type="entry name" value="FKBP_PPIASE"/>
    <property type="match status" value="1"/>
</dbReference>
<evidence type="ECO:0000313" key="8">
    <source>
        <dbReference type="EMBL" id="KAA1429352.1"/>
    </source>
</evidence>
<keyword evidence="9" id="KW-1185">Reference proteome</keyword>
<comment type="caution">
    <text evidence="8">The sequence shown here is derived from an EMBL/GenBank/DDBJ whole genome shotgun (WGS) entry which is preliminary data.</text>
</comment>
<evidence type="ECO:0000256" key="4">
    <source>
        <dbReference type="ARBA" id="ARBA00023235"/>
    </source>
</evidence>
<dbReference type="AlphaFoldDB" id="A0A5B1M8H0"/>
<feature type="signal peptide" evidence="6">
    <location>
        <begin position="1"/>
        <end position="20"/>
    </location>
</feature>
<evidence type="ECO:0000256" key="5">
    <source>
        <dbReference type="PROSITE-ProRule" id="PRU00277"/>
    </source>
</evidence>